<comment type="caution">
    <text evidence="3">The sequence shown here is derived from an EMBL/GenBank/DDBJ whole genome shotgun (WGS) entry which is preliminary data.</text>
</comment>
<dbReference type="GO" id="GO:0016853">
    <property type="term" value="F:isomerase activity"/>
    <property type="evidence" value="ECO:0007669"/>
    <property type="project" value="UniProtKB-KW"/>
</dbReference>
<reference evidence="4" key="1">
    <citation type="submission" date="2017-05" db="EMBL/GenBank/DDBJ databases">
        <title>Complete and WGS of Bordetella genogroups.</title>
        <authorList>
            <person name="Spilker T."/>
            <person name="Lipuma J."/>
        </authorList>
    </citation>
    <scope>NUCLEOTIDE SEQUENCE [LARGE SCALE GENOMIC DNA]</scope>
    <source>
        <strain evidence="4">AU6712</strain>
    </source>
</reference>
<dbReference type="Proteomes" id="UP000216429">
    <property type="component" value="Unassembled WGS sequence"/>
</dbReference>
<keyword evidence="4" id="KW-1185">Reference proteome</keyword>
<dbReference type="InterPro" id="IPR012341">
    <property type="entry name" value="6hp_glycosidase-like_sf"/>
</dbReference>
<comment type="similarity">
    <text evidence="1">Belongs to the N-acylglucosamine 2-epimerase family.</text>
</comment>
<dbReference type="RefSeq" id="WP_094812231.1">
    <property type="nucleotide sequence ID" value="NZ_NEVU01000002.1"/>
</dbReference>
<dbReference type="SUPFAM" id="SSF48208">
    <property type="entry name" value="Six-hairpin glycosidases"/>
    <property type="match status" value="1"/>
</dbReference>
<dbReference type="AlphaFoldDB" id="A0A261VLP5"/>
<proteinExistence type="inferred from homology"/>
<name>A0A261VLP5_9BORD</name>
<keyword evidence="2" id="KW-0413">Isomerase</keyword>
<evidence type="ECO:0000313" key="4">
    <source>
        <dbReference type="Proteomes" id="UP000216429"/>
    </source>
</evidence>
<dbReference type="PANTHER" id="PTHR15108">
    <property type="entry name" value="N-ACYLGLUCOSAMINE-2-EPIMERASE"/>
    <property type="match status" value="1"/>
</dbReference>
<accession>A0A261VLP5</accession>
<dbReference type="Pfam" id="PF07221">
    <property type="entry name" value="GlcNAc_2-epim"/>
    <property type="match status" value="1"/>
</dbReference>
<protein>
    <submittedName>
        <fullName evidence="3">N-acylglucosamine 2-epimerase</fullName>
    </submittedName>
</protein>
<dbReference type="InterPro" id="IPR010819">
    <property type="entry name" value="AGE/CE"/>
</dbReference>
<evidence type="ECO:0000256" key="2">
    <source>
        <dbReference type="ARBA" id="ARBA00023235"/>
    </source>
</evidence>
<dbReference type="Gene3D" id="1.50.10.10">
    <property type="match status" value="1"/>
</dbReference>
<dbReference type="GO" id="GO:0005975">
    <property type="term" value="P:carbohydrate metabolic process"/>
    <property type="evidence" value="ECO:0007669"/>
    <property type="project" value="InterPro"/>
</dbReference>
<evidence type="ECO:0000313" key="3">
    <source>
        <dbReference type="EMBL" id="OZI74510.1"/>
    </source>
</evidence>
<gene>
    <name evidence="3" type="ORF">CAL22_08580</name>
</gene>
<organism evidence="3 4">
    <name type="scientific">Bordetella genomosp. 12</name>
    <dbReference type="NCBI Taxonomy" id="463035"/>
    <lineage>
        <taxon>Bacteria</taxon>
        <taxon>Pseudomonadati</taxon>
        <taxon>Pseudomonadota</taxon>
        <taxon>Betaproteobacteria</taxon>
        <taxon>Burkholderiales</taxon>
        <taxon>Alcaligenaceae</taxon>
        <taxon>Bordetella</taxon>
    </lineage>
</organism>
<dbReference type="OrthoDB" id="9806359at2"/>
<sequence>MSHSDLADIQSLLRQHYSDVVLPLWLNAGFNPALGLPYEAVDDTSSRPLPVARYRAMACARQIFIYARAPQGQEHAGRLFDTLQRVFRNPAGGWFYSVDAAGQPLDDTQDLYTHAFIVLACAVYFERTRRSDAHKLLLATVRDIESRFRDAQGCYIAARAADGTLLRGREQNPVMHLTEAYLAAAALAEPAWFAQRLRELAQQVFDVYVDAGSHCILELARGEANNRIEPGHQFEWYALLASAPEVFAGLELAAVVPRAAAWAEARGVAAQTCGVSAALALDGSIIDDQQRIWAQTEYARYLALVASPQRLRQLQALRGRFLHAGGWHEVLGPEGEVLRRDMPGTTPYHLFTGYVSVD</sequence>
<evidence type="ECO:0000256" key="1">
    <source>
        <dbReference type="ARBA" id="ARBA00008558"/>
    </source>
</evidence>
<dbReference type="InterPro" id="IPR008928">
    <property type="entry name" value="6-hairpin_glycosidase_sf"/>
</dbReference>
<dbReference type="EMBL" id="NEVU01000002">
    <property type="protein sequence ID" value="OZI74510.1"/>
    <property type="molecule type" value="Genomic_DNA"/>
</dbReference>